<sequence length="45" mass="5478">MTTEYEKQKEVESARRVISWCFAARWRAAPFSDQKSLWTLCFTYR</sequence>
<protein>
    <submittedName>
        <fullName evidence="1">Uncharacterized protein</fullName>
    </submittedName>
</protein>
<dbReference type="HOGENOM" id="CLU_3198157_0_0_9"/>
<dbReference type="STRING" id="537013.CLOSTMETH_03323"/>
<accession>C0EHC3</accession>
<evidence type="ECO:0000313" key="2">
    <source>
        <dbReference type="Proteomes" id="UP000003340"/>
    </source>
</evidence>
<reference evidence="1 2" key="1">
    <citation type="submission" date="2009-01" db="EMBL/GenBank/DDBJ databases">
        <authorList>
            <person name="Fulton L."/>
            <person name="Clifton S."/>
            <person name="Fulton B."/>
            <person name="Xu J."/>
            <person name="Minx P."/>
            <person name="Pepin K.H."/>
            <person name="Johnson M."/>
            <person name="Bhonagiri V."/>
            <person name="Nash W.E."/>
            <person name="Mardis E.R."/>
            <person name="Wilson R.K."/>
        </authorList>
    </citation>
    <scope>NUCLEOTIDE SEQUENCE [LARGE SCALE GENOMIC DNA]</scope>
    <source>
        <strain evidence="1 2">DSM 5476</strain>
    </source>
</reference>
<evidence type="ECO:0000313" key="1">
    <source>
        <dbReference type="EMBL" id="EEG29210.1"/>
    </source>
</evidence>
<dbReference type="Proteomes" id="UP000003340">
    <property type="component" value="Unassembled WGS sequence"/>
</dbReference>
<name>C0EHC3_9FIRM</name>
<organism evidence="1 2">
    <name type="scientific">[Clostridium] methylpentosum DSM 5476</name>
    <dbReference type="NCBI Taxonomy" id="537013"/>
    <lineage>
        <taxon>Bacteria</taxon>
        <taxon>Bacillati</taxon>
        <taxon>Bacillota</taxon>
        <taxon>Clostridia</taxon>
        <taxon>Eubacteriales</taxon>
        <taxon>Oscillospiraceae</taxon>
        <taxon>Oscillospiraceae incertae sedis</taxon>
    </lineage>
</organism>
<dbReference type="AlphaFoldDB" id="C0EHC3"/>
<reference evidence="1 2" key="2">
    <citation type="submission" date="2009-02" db="EMBL/GenBank/DDBJ databases">
        <title>Draft genome sequence of Clostridium methylpentosum (DSM 5476).</title>
        <authorList>
            <person name="Sudarsanam P."/>
            <person name="Ley R."/>
            <person name="Guruge J."/>
            <person name="Turnbaugh P.J."/>
            <person name="Mahowald M."/>
            <person name="Liep D."/>
            <person name="Gordon J."/>
        </authorList>
    </citation>
    <scope>NUCLEOTIDE SEQUENCE [LARGE SCALE GENOMIC DNA]</scope>
    <source>
        <strain evidence="1 2">DSM 5476</strain>
    </source>
</reference>
<keyword evidence="2" id="KW-1185">Reference proteome</keyword>
<comment type="caution">
    <text evidence="1">The sequence shown here is derived from an EMBL/GenBank/DDBJ whole genome shotgun (WGS) entry which is preliminary data.</text>
</comment>
<proteinExistence type="predicted"/>
<dbReference type="EMBL" id="ACEC01000115">
    <property type="protein sequence ID" value="EEG29210.1"/>
    <property type="molecule type" value="Genomic_DNA"/>
</dbReference>
<gene>
    <name evidence="1" type="ORF">CLOSTMETH_03323</name>
</gene>